<accession>A0AAN6RZX1</accession>
<feature type="region of interest" description="Disordered" evidence="1">
    <location>
        <begin position="1"/>
        <end position="36"/>
    </location>
</feature>
<comment type="caution">
    <text evidence="2">The sequence shown here is derived from an EMBL/GenBank/DDBJ whole genome shotgun (WGS) entry which is preliminary data.</text>
</comment>
<dbReference type="AlphaFoldDB" id="A0AAN6RZX1"/>
<protein>
    <submittedName>
        <fullName evidence="2">Uncharacterized protein</fullName>
    </submittedName>
</protein>
<sequence>MPAIPPSPSAYSENGDDGISPVLSRAPPAPATATKADGLGIMQSRVSAIDDRIPEEHKRVPGLLPRSPLLTVSNSIRGYRAKRAGRKPAPPPIVIHPSTPSLYRKGPESGMESVTIQTPMTAKMAKPKRKTVWGMIEGWWDLGLLERMGTVKKREQR</sequence>
<feature type="region of interest" description="Disordered" evidence="1">
    <location>
        <begin position="82"/>
        <end position="109"/>
    </location>
</feature>
<organism evidence="2 3">
    <name type="scientific">Diplogelasinospora grovesii</name>
    <dbReference type="NCBI Taxonomy" id="303347"/>
    <lineage>
        <taxon>Eukaryota</taxon>
        <taxon>Fungi</taxon>
        <taxon>Dikarya</taxon>
        <taxon>Ascomycota</taxon>
        <taxon>Pezizomycotina</taxon>
        <taxon>Sordariomycetes</taxon>
        <taxon>Sordariomycetidae</taxon>
        <taxon>Sordariales</taxon>
        <taxon>Diplogelasinosporaceae</taxon>
        <taxon>Diplogelasinospora</taxon>
    </lineage>
</organism>
<evidence type="ECO:0000313" key="3">
    <source>
        <dbReference type="Proteomes" id="UP001303473"/>
    </source>
</evidence>
<name>A0AAN6RZX1_9PEZI</name>
<keyword evidence="3" id="KW-1185">Reference proteome</keyword>
<evidence type="ECO:0000313" key="2">
    <source>
        <dbReference type="EMBL" id="KAK3935314.1"/>
    </source>
</evidence>
<proteinExistence type="predicted"/>
<evidence type="ECO:0000256" key="1">
    <source>
        <dbReference type="SAM" id="MobiDB-lite"/>
    </source>
</evidence>
<dbReference type="EMBL" id="MU853929">
    <property type="protein sequence ID" value="KAK3935314.1"/>
    <property type="molecule type" value="Genomic_DNA"/>
</dbReference>
<gene>
    <name evidence="2" type="ORF">QBC46DRAFT_272075</name>
</gene>
<dbReference type="Proteomes" id="UP001303473">
    <property type="component" value="Unassembled WGS sequence"/>
</dbReference>
<reference evidence="3" key="1">
    <citation type="journal article" date="2023" name="Mol. Phylogenet. Evol.">
        <title>Genome-scale phylogeny and comparative genomics of the fungal order Sordariales.</title>
        <authorList>
            <person name="Hensen N."/>
            <person name="Bonometti L."/>
            <person name="Westerberg I."/>
            <person name="Brannstrom I.O."/>
            <person name="Guillou S."/>
            <person name="Cros-Aarteil S."/>
            <person name="Calhoun S."/>
            <person name="Haridas S."/>
            <person name="Kuo A."/>
            <person name="Mondo S."/>
            <person name="Pangilinan J."/>
            <person name="Riley R."/>
            <person name="LaButti K."/>
            <person name="Andreopoulos B."/>
            <person name="Lipzen A."/>
            <person name="Chen C."/>
            <person name="Yan M."/>
            <person name="Daum C."/>
            <person name="Ng V."/>
            <person name="Clum A."/>
            <person name="Steindorff A."/>
            <person name="Ohm R.A."/>
            <person name="Martin F."/>
            <person name="Silar P."/>
            <person name="Natvig D.O."/>
            <person name="Lalanne C."/>
            <person name="Gautier V."/>
            <person name="Ament-Velasquez S.L."/>
            <person name="Kruys A."/>
            <person name="Hutchinson M.I."/>
            <person name="Powell A.J."/>
            <person name="Barry K."/>
            <person name="Miller A.N."/>
            <person name="Grigoriev I.V."/>
            <person name="Debuchy R."/>
            <person name="Gladieux P."/>
            <person name="Hiltunen Thoren M."/>
            <person name="Johannesson H."/>
        </authorList>
    </citation>
    <scope>NUCLEOTIDE SEQUENCE [LARGE SCALE GENOMIC DNA]</scope>
    <source>
        <strain evidence="3">CBS 340.73</strain>
    </source>
</reference>